<dbReference type="OrthoDB" id="1293816at2759"/>
<protein>
    <submittedName>
        <fullName evidence="3">Uncharacterized protein</fullName>
    </submittedName>
</protein>
<dbReference type="PANTHER" id="PTHR34775">
    <property type="entry name" value="TRANSMEMBRANE PROTEIN"/>
    <property type="match status" value="1"/>
</dbReference>
<evidence type="ECO:0000256" key="1">
    <source>
        <dbReference type="SAM" id="MobiDB-lite"/>
    </source>
</evidence>
<keyword evidence="2" id="KW-0812">Transmembrane</keyword>
<evidence type="ECO:0000256" key="2">
    <source>
        <dbReference type="SAM" id="Phobius"/>
    </source>
</evidence>
<accession>A0A2G2V6C9</accession>
<feature type="transmembrane region" description="Helical" evidence="2">
    <location>
        <begin position="12"/>
        <end position="30"/>
    </location>
</feature>
<reference evidence="3 4" key="1">
    <citation type="journal article" date="2017" name="Genome Biol.">
        <title>New reference genome sequences of hot pepper reveal the massive evolution of plant disease-resistance genes by retroduplication.</title>
        <authorList>
            <person name="Kim S."/>
            <person name="Park J."/>
            <person name="Yeom S.I."/>
            <person name="Kim Y.M."/>
            <person name="Seo E."/>
            <person name="Kim K.T."/>
            <person name="Kim M.S."/>
            <person name="Lee J.M."/>
            <person name="Cheong K."/>
            <person name="Shin H.S."/>
            <person name="Kim S.B."/>
            <person name="Han K."/>
            <person name="Lee J."/>
            <person name="Park M."/>
            <person name="Lee H.A."/>
            <person name="Lee H.Y."/>
            <person name="Lee Y."/>
            <person name="Oh S."/>
            <person name="Lee J.H."/>
            <person name="Choi E."/>
            <person name="Choi E."/>
            <person name="Lee S.E."/>
            <person name="Jeon J."/>
            <person name="Kim H."/>
            <person name="Choi G."/>
            <person name="Song H."/>
            <person name="Lee J."/>
            <person name="Lee S.C."/>
            <person name="Kwon J.K."/>
            <person name="Lee H.Y."/>
            <person name="Koo N."/>
            <person name="Hong Y."/>
            <person name="Kim R.W."/>
            <person name="Kang W.H."/>
            <person name="Huh J.H."/>
            <person name="Kang B.C."/>
            <person name="Yang T.J."/>
            <person name="Lee Y.H."/>
            <person name="Bennetzen J.L."/>
            <person name="Choi D."/>
        </authorList>
    </citation>
    <scope>NUCLEOTIDE SEQUENCE [LARGE SCALE GENOMIC DNA]</scope>
    <source>
        <strain evidence="4">cv. PBC81</strain>
    </source>
</reference>
<feature type="region of interest" description="Disordered" evidence="1">
    <location>
        <begin position="63"/>
        <end position="94"/>
    </location>
</feature>
<organism evidence="3 4">
    <name type="scientific">Capsicum baccatum</name>
    <name type="common">Peruvian pepper</name>
    <dbReference type="NCBI Taxonomy" id="33114"/>
    <lineage>
        <taxon>Eukaryota</taxon>
        <taxon>Viridiplantae</taxon>
        <taxon>Streptophyta</taxon>
        <taxon>Embryophyta</taxon>
        <taxon>Tracheophyta</taxon>
        <taxon>Spermatophyta</taxon>
        <taxon>Magnoliopsida</taxon>
        <taxon>eudicotyledons</taxon>
        <taxon>Gunneridae</taxon>
        <taxon>Pentapetalae</taxon>
        <taxon>asterids</taxon>
        <taxon>lamiids</taxon>
        <taxon>Solanales</taxon>
        <taxon>Solanaceae</taxon>
        <taxon>Solanoideae</taxon>
        <taxon>Capsiceae</taxon>
        <taxon>Capsicum</taxon>
    </lineage>
</organism>
<reference evidence="4" key="2">
    <citation type="journal article" date="2017" name="J. Anim. Genet.">
        <title>Multiple reference genome sequences of hot pepper reveal the massive evolution of plant disease resistance genes by retroduplication.</title>
        <authorList>
            <person name="Kim S."/>
            <person name="Park J."/>
            <person name="Yeom S.-I."/>
            <person name="Kim Y.-M."/>
            <person name="Seo E."/>
            <person name="Kim K.-T."/>
            <person name="Kim M.-S."/>
            <person name="Lee J.M."/>
            <person name="Cheong K."/>
            <person name="Shin H.-S."/>
            <person name="Kim S.-B."/>
            <person name="Han K."/>
            <person name="Lee J."/>
            <person name="Park M."/>
            <person name="Lee H.-A."/>
            <person name="Lee H.-Y."/>
            <person name="Lee Y."/>
            <person name="Oh S."/>
            <person name="Lee J.H."/>
            <person name="Choi E."/>
            <person name="Choi E."/>
            <person name="Lee S.E."/>
            <person name="Jeon J."/>
            <person name="Kim H."/>
            <person name="Choi G."/>
            <person name="Song H."/>
            <person name="Lee J."/>
            <person name="Lee S.-C."/>
            <person name="Kwon J.-K."/>
            <person name="Lee H.-Y."/>
            <person name="Koo N."/>
            <person name="Hong Y."/>
            <person name="Kim R.W."/>
            <person name="Kang W.-H."/>
            <person name="Huh J.H."/>
            <person name="Kang B.-C."/>
            <person name="Yang T.-J."/>
            <person name="Lee Y.-H."/>
            <person name="Bennetzen J.L."/>
            <person name="Choi D."/>
        </authorList>
    </citation>
    <scope>NUCLEOTIDE SEQUENCE [LARGE SCALE GENOMIC DNA]</scope>
    <source>
        <strain evidence="4">cv. PBC81</strain>
    </source>
</reference>
<keyword evidence="2" id="KW-0472">Membrane</keyword>
<evidence type="ECO:0000313" key="3">
    <source>
        <dbReference type="EMBL" id="PHT28509.1"/>
    </source>
</evidence>
<dbReference type="PANTHER" id="PTHR34775:SF4">
    <property type="entry name" value="TRANSMEMBRANE PROTEIN"/>
    <property type="match status" value="1"/>
</dbReference>
<dbReference type="AlphaFoldDB" id="A0A2G2V6C9"/>
<evidence type="ECO:0000313" key="4">
    <source>
        <dbReference type="Proteomes" id="UP000224567"/>
    </source>
</evidence>
<proteinExistence type="predicted"/>
<sequence>MRLHGWSLQYQILGISSLVLSLLVGTVLYVKRRSDVTLPPVAVSRASHPSEISIFQISSSHSKKYPKLEDDEAQSIEKKPRKSNRRDSLAASEFSIGSPSYGSFTTYERIPTKNCQGSRMMAEDNFDELASPVTSVKNDSMAEDNTDELVSPVTSVKNDSMAENNVDELVSPVTSVKNDSARGNTKRQSTRKLNALDSRQDVISQYLRDSTSSCHDFESCTDLGRRGKNGTLVKQKLSTPPGSVLGEKKKVTGVEQKPSTSLGSMLGEAKKRTVVMQKTSTTSGSNQSDAKKGILVKQKLSTPSVNILEEGKKVNEVYQKSSAPQESVLKDEMEVTMVEKKPFSSPGCMEGGIDEVTVFEQKLFTPPWSMLEEGKKEVVVN</sequence>
<comment type="caution">
    <text evidence="3">The sequence shown here is derived from an EMBL/GenBank/DDBJ whole genome shotgun (WGS) entry which is preliminary data.</text>
</comment>
<keyword evidence="4" id="KW-1185">Reference proteome</keyword>
<gene>
    <name evidence="3" type="ORF">CQW23_31891</name>
</gene>
<keyword evidence="2" id="KW-1133">Transmembrane helix</keyword>
<dbReference type="EMBL" id="MLFT02000215">
    <property type="protein sequence ID" value="PHT28509.1"/>
    <property type="molecule type" value="Genomic_DNA"/>
</dbReference>
<dbReference type="Proteomes" id="UP000224567">
    <property type="component" value="Unassembled WGS sequence"/>
</dbReference>
<name>A0A2G2V6C9_CAPBA</name>